<evidence type="ECO:0000313" key="3">
    <source>
        <dbReference type="Proteomes" id="UP000009328"/>
    </source>
</evidence>
<dbReference type="FunCoup" id="K0KKT9">
    <property type="interactions" value="166"/>
</dbReference>
<keyword evidence="3" id="KW-1185">Reference proteome</keyword>
<dbReference type="InterPro" id="IPR018849">
    <property type="entry name" value="Urb2/Npa2_C"/>
</dbReference>
<dbReference type="InterPro" id="IPR052609">
    <property type="entry name" value="Ribosome_Biogenesis_Reg"/>
</dbReference>
<dbReference type="PANTHER" id="PTHR15682:SF2">
    <property type="entry name" value="UNHEALTHY RIBOSOME BIOGENESIS PROTEIN 2 HOMOLOG"/>
    <property type="match status" value="1"/>
</dbReference>
<accession>K0KKT9</accession>
<evidence type="ECO:0000259" key="1">
    <source>
        <dbReference type="Pfam" id="PF10441"/>
    </source>
</evidence>
<dbReference type="Pfam" id="PF10441">
    <property type="entry name" value="Urb2"/>
    <property type="match status" value="1"/>
</dbReference>
<name>K0KKT9_WICCF</name>
<dbReference type="PANTHER" id="PTHR15682">
    <property type="entry name" value="UNHEALTHY RIBOSOME BIOGENESIS PROTEIN 2 HOMOLOG"/>
    <property type="match status" value="1"/>
</dbReference>
<feature type="domain" description="Nucleolar 27S pre-rRNA processing Urb2/Npa2 C-terminal" evidence="1">
    <location>
        <begin position="942"/>
        <end position="1131"/>
    </location>
</feature>
<organism evidence="2 3">
    <name type="scientific">Wickerhamomyces ciferrii (strain ATCC 14091 / BCRC 22168 / CBS 111 / JCM 3599 / NBRC 0793 / NRRL Y-1031 F-60-10)</name>
    <name type="common">Yeast</name>
    <name type="synonym">Pichia ciferrii</name>
    <dbReference type="NCBI Taxonomy" id="1206466"/>
    <lineage>
        <taxon>Eukaryota</taxon>
        <taxon>Fungi</taxon>
        <taxon>Dikarya</taxon>
        <taxon>Ascomycota</taxon>
        <taxon>Saccharomycotina</taxon>
        <taxon>Saccharomycetes</taxon>
        <taxon>Phaffomycetales</taxon>
        <taxon>Wickerhamomycetaceae</taxon>
        <taxon>Wickerhamomyces</taxon>
    </lineage>
</organism>
<sequence>MNQIRSAEGITRFLRSKDTSIDEVVQVGYELLQGQLNVYLPNKKSFVFELLCDRLSDVKTKKFRTQSSIWSLLYYTWCELDDEPKLRNRIFQNLKFGEALVDGLSHVDNDISFINALSDIMNATRLASLIGSNTLEYSIDILSKYLEIIQNIKENLSDAELGNHIHTITSFYQTIISAENLNKKYILKFASIALPIILQLSASIHNTENNKQHTELLSIIKKVLLNKEQKENLIPNLEALLKSKPTNESLVLYYDILLDTISKDDIKTAEKLFTLITNKTPGITSLLLKSLSNLKRTLSQSFLDDIIIKEFDNKTQDWNLILSVIQLDIEIGIKHAEQIFISLDSQKNENWLKLGEQLLNCFIRAREFLNFFKLLRKILIETEYSSYWSSIEFSDLISQNVYVLSITEMNKLTESIFQGEQTPNKADYILLNSIVQGLFNTQDITLVEQSKNLLKPIWEINDDDEELWRLKYQILCLYEDILDQDSISTVVEKSGNPSSLNQFYLLFRIREIFEYDFRPIVENFLKFLERESKNNSNIFQIILNRWFVLINEFFQPLEITKFCELIFSVPNDDLNKLFENDYLFEQQKLTEGFIEYISKSLDSKKSSNSLQKIEILAKFPIQCYPKRIKHVILDQLVEILFKSSTSQSQNEIILNSIKHIISTSPTFKSKIEIDLTTIFKFVEKNPNSDIFNKVWNHHYQQRKEVSSSKIINELIQKCVQKLSKNNQNLSSSFYISFIILKNSSSNEIDTDQLLNSFISASKTLFHEFIKSDSPKSIKDITWLLGSFAELNLSFQDFQSLKPLILKFSSKLNNTNDDLIINAKINIFKLFCQYFNESDDIKYFESLYIVLREQGGVKDELLTSLSFVFGKLSNNVFIHGFNHLLYSIDQDELMVYNSEILGLYWKFFKREDNNVINDFVRSISKILLNFNKFIHSESIINVLISIRSILLEKTWIINQYGLELILSLLSRVSDSLILENNEFSELIYQNLTLTLSNILLIHRFRLSNRHHILLNLFKSLLLNLSKVNPIRKLPYSIKNADSMSRVLNNLCEPPINFKDQNSNSLTSSNSLVKKSLRKYLSTLLCSFIFFNLKYSYDSHIREILLPGIFNIFDVLSQNELILVNTLLDNSGPQQGYGGYQQGPPQQGYYQQGPQPVYTQQPPQQKESGCCGTCCKILCCACLLEMLCGDCCGGDDYGPGGPGGPGGY</sequence>
<dbReference type="GO" id="GO:0042254">
    <property type="term" value="P:ribosome biogenesis"/>
    <property type="evidence" value="ECO:0007669"/>
    <property type="project" value="TreeGrafter"/>
</dbReference>
<dbReference type="Proteomes" id="UP000009328">
    <property type="component" value="Unassembled WGS sequence"/>
</dbReference>
<dbReference type="STRING" id="1206466.K0KKT9"/>
<comment type="caution">
    <text evidence="2">The sequence shown here is derived from an EMBL/GenBank/DDBJ whole genome shotgun (WGS) entry which is preliminary data.</text>
</comment>
<dbReference type="InParanoid" id="K0KKT9"/>
<protein>
    <submittedName>
        <fullName evidence="2">Nucleolar pre-ribosomal-associated protein 2</fullName>
    </submittedName>
</protein>
<proteinExistence type="predicted"/>
<dbReference type="HOGENOM" id="CLU_008472_0_0_1"/>
<evidence type="ECO:0000313" key="2">
    <source>
        <dbReference type="EMBL" id="CCH43626.1"/>
    </source>
</evidence>
<dbReference type="EMBL" id="CAIF01000085">
    <property type="protein sequence ID" value="CCH43626.1"/>
    <property type="molecule type" value="Genomic_DNA"/>
</dbReference>
<dbReference type="GO" id="GO:0005730">
    <property type="term" value="C:nucleolus"/>
    <property type="evidence" value="ECO:0007669"/>
    <property type="project" value="TreeGrafter"/>
</dbReference>
<dbReference type="eggNOG" id="ENOG502QTEB">
    <property type="taxonomic scope" value="Eukaryota"/>
</dbReference>
<gene>
    <name evidence="2" type="ORF">BN7_3179</name>
</gene>
<reference evidence="2 3" key="1">
    <citation type="journal article" date="2012" name="Eukaryot. Cell">
        <title>Draft genome sequence of Wickerhamomyces ciferrii NRRL Y-1031 F-60-10.</title>
        <authorList>
            <person name="Schneider J."/>
            <person name="Andrea H."/>
            <person name="Blom J."/>
            <person name="Jaenicke S."/>
            <person name="Ruckert C."/>
            <person name="Schorsch C."/>
            <person name="Szczepanowski R."/>
            <person name="Farwick M."/>
            <person name="Goesmann A."/>
            <person name="Puhler A."/>
            <person name="Schaffer S."/>
            <person name="Tauch A."/>
            <person name="Kohler T."/>
            <person name="Brinkrolf K."/>
        </authorList>
    </citation>
    <scope>NUCLEOTIDE SEQUENCE [LARGE SCALE GENOMIC DNA]</scope>
    <source>
        <strain evidence="3">ATCC 14091 / BCRC 22168 / CBS 111 / JCM 3599 / NBRC 0793 / NRRL Y-1031 F-60-10</strain>
    </source>
</reference>
<dbReference type="AlphaFoldDB" id="K0KKT9"/>